<dbReference type="Gene3D" id="3.30.2010.10">
    <property type="entry name" value="Metalloproteases ('zincins'), catalytic domain"/>
    <property type="match status" value="1"/>
</dbReference>
<dbReference type="EMBL" id="CP065725">
    <property type="protein sequence ID" value="QPT40707.1"/>
    <property type="molecule type" value="Genomic_DNA"/>
</dbReference>
<reference evidence="3 4" key="1">
    <citation type="submission" date="2018-06" db="EMBL/GenBank/DDBJ databases">
        <authorList>
            <consortium name="Pathogen Informatics"/>
            <person name="Doyle S."/>
        </authorList>
    </citation>
    <scope>NUCLEOTIDE SEQUENCE [LARGE SCALE GENOMIC DNA]</scope>
    <source>
        <strain evidence="3 4">NCTC11997</strain>
    </source>
</reference>
<accession>A0A378XCY0</accession>
<dbReference type="EMBL" id="UGSB01000001">
    <property type="protein sequence ID" value="SUA52506.1"/>
    <property type="molecule type" value="Genomic_DNA"/>
</dbReference>
<dbReference type="Pfam" id="PF01863">
    <property type="entry name" value="YgjP-like"/>
    <property type="match status" value="1"/>
</dbReference>
<dbReference type="Proteomes" id="UP000254603">
    <property type="component" value="Unassembled WGS sequence"/>
</dbReference>
<organism evidence="3 4">
    <name type="scientific">Oligella ureolytica</name>
    <dbReference type="NCBI Taxonomy" id="90244"/>
    <lineage>
        <taxon>Bacteria</taxon>
        <taxon>Pseudomonadati</taxon>
        <taxon>Pseudomonadota</taxon>
        <taxon>Betaproteobacteria</taxon>
        <taxon>Burkholderiales</taxon>
        <taxon>Alcaligenaceae</taxon>
        <taxon>Oligella</taxon>
    </lineage>
</organism>
<protein>
    <submittedName>
        <fullName evidence="2">M48 family metallopeptidase</fullName>
    </submittedName>
    <submittedName>
        <fullName evidence="3">Protein of uncharacterized function DUF45</fullName>
    </submittedName>
</protein>
<keyword evidence="5" id="KW-1185">Reference proteome</keyword>
<gene>
    <name evidence="2" type="ORF">I6G29_03785</name>
    <name evidence="3" type="ORF">NCTC11997_00808</name>
</gene>
<dbReference type="InterPro" id="IPR002725">
    <property type="entry name" value="YgjP-like_metallopeptidase"/>
</dbReference>
<name>A0A378XCY0_9BURK</name>
<dbReference type="RefSeq" id="WP_018573279.1">
    <property type="nucleotide sequence ID" value="NZ_CP065725.1"/>
</dbReference>
<dbReference type="Proteomes" id="UP000594903">
    <property type="component" value="Chromosome"/>
</dbReference>
<dbReference type="CDD" id="cd07344">
    <property type="entry name" value="M48_yhfN_like"/>
    <property type="match status" value="1"/>
</dbReference>
<proteinExistence type="predicted"/>
<feature type="domain" description="YgjP-like metallopeptidase" evidence="1">
    <location>
        <begin position="20"/>
        <end position="228"/>
    </location>
</feature>
<evidence type="ECO:0000313" key="5">
    <source>
        <dbReference type="Proteomes" id="UP000594903"/>
    </source>
</evidence>
<reference evidence="2 5" key="2">
    <citation type="submission" date="2020-12" db="EMBL/GenBank/DDBJ databases">
        <title>FDA dAtabase for Regulatory Grade micrObial Sequences (FDA-ARGOS): Supporting development and validation of Infectious Disease Dx tests.</title>
        <authorList>
            <person name="Sproer C."/>
            <person name="Gronow S."/>
            <person name="Severitt S."/>
            <person name="Schroder I."/>
            <person name="Tallon L."/>
            <person name="Sadzewicz L."/>
            <person name="Zhao X."/>
            <person name="Boylan J."/>
            <person name="Ott S."/>
            <person name="Bowen H."/>
            <person name="Vavikolanu K."/>
            <person name="Mehta A."/>
            <person name="Aluvathingal J."/>
            <person name="Nadendla S."/>
            <person name="Lowell S."/>
            <person name="Myers T."/>
            <person name="Yan Y."/>
            <person name="Sichtig H."/>
        </authorList>
    </citation>
    <scope>NUCLEOTIDE SEQUENCE [LARGE SCALE GENOMIC DNA]</scope>
    <source>
        <strain evidence="2 5">FDAARGOS_872</strain>
    </source>
</reference>
<dbReference type="STRING" id="1122619.GCA_000373745_00094"/>
<evidence type="ECO:0000259" key="1">
    <source>
        <dbReference type="Pfam" id="PF01863"/>
    </source>
</evidence>
<evidence type="ECO:0000313" key="2">
    <source>
        <dbReference type="EMBL" id="QPT40707.1"/>
    </source>
</evidence>
<dbReference type="InterPro" id="IPR053136">
    <property type="entry name" value="UTP_pyrophosphatase-like"/>
</dbReference>
<evidence type="ECO:0000313" key="4">
    <source>
        <dbReference type="Proteomes" id="UP000254603"/>
    </source>
</evidence>
<dbReference type="PANTHER" id="PTHR30399">
    <property type="entry name" value="UNCHARACTERIZED PROTEIN YGJP"/>
    <property type="match status" value="1"/>
</dbReference>
<dbReference type="PANTHER" id="PTHR30399:SF1">
    <property type="entry name" value="UTP PYROPHOSPHATASE"/>
    <property type="match status" value="1"/>
</dbReference>
<dbReference type="OrthoDB" id="9811177at2"/>
<evidence type="ECO:0000313" key="3">
    <source>
        <dbReference type="EMBL" id="SUA52506.1"/>
    </source>
</evidence>
<sequence length="230" mass="27554">MEIIQVDSIDIQLHRKAIKNLYIRVKPPVGQVTVSIPKRLSDRVVMQFITERLPWIREQKKKFIHYEVPLAYNYIEGETHYLWGDALKLKIIERHAKHELIKRQDTLHLYVRPGTTTAKKALVVERFYKDAITEQLGKLVPRWEEKMSIATPEIRLRTMKTRWGSCRVDGKRIWLNTELAKKPLESLEYVLVHEMVHLFEPSHNHRFKALMDKFLPDWRDRQRRLNHHAL</sequence>
<dbReference type="AlphaFoldDB" id="A0A378XCY0"/>